<reference evidence="2 3" key="1">
    <citation type="submission" date="2023-05" db="EMBL/GenBank/DDBJ databases">
        <title>B98-5 Cell Line De Novo Hybrid Assembly: An Optical Mapping Approach.</title>
        <authorList>
            <person name="Kananen K."/>
            <person name="Auerbach J.A."/>
            <person name="Kautto E."/>
            <person name="Blachly J.S."/>
        </authorList>
    </citation>
    <scope>NUCLEOTIDE SEQUENCE [LARGE SCALE GENOMIC DNA]</scope>
    <source>
        <strain evidence="2">B95-8</strain>
        <tissue evidence="2">Cell line</tissue>
    </source>
</reference>
<dbReference type="Proteomes" id="UP001266305">
    <property type="component" value="Unassembled WGS sequence"/>
</dbReference>
<feature type="region of interest" description="Disordered" evidence="1">
    <location>
        <begin position="144"/>
        <end position="263"/>
    </location>
</feature>
<gene>
    <name evidence="2" type="ORF">P7K49_030499</name>
</gene>
<feature type="compositionally biased region" description="Basic and acidic residues" evidence="1">
    <location>
        <begin position="201"/>
        <end position="213"/>
    </location>
</feature>
<evidence type="ECO:0000313" key="2">
    <source>
        <dbReference type="EMBL" id="KAK2091215.1"/>
    </source>
</evidence>
<keyword evidence="3" id="KW-1185">Reference proteome</keyword>
<comment type="caution">
    <text evidence="2">The sequence shown here is derived from an EMBL/GenBank/DDBJ whole genome shotgun (WGS) entry which is preliminary data.</text>
</comment>
<organism evidence="2 3">
    <name type="scientific">Saguinus oedipus</name>
    <name type="common">Cotton-top tamarin</name>
    <name type="synonym">Oedipomidas oedipus</name>
    <dbReference type="NCBI Taxonomy" id="9490"/>
    <lineage>
        <taxon>Eukaryota</taxon>
        <taxon>Metazoa</taxon>
        <taxon>Chordata</taxon>
        <taxon>Craniata</taxon>
        <taxon>Vertebrata</taxon>
        <taxon>Euteleostomi</taxon>
        <taxon>Mammalia</taxon>
        <taxon>Eutheria</taxon>
        <taxon>Euarchontoglires</taxon>
        <taxon>Primates</taxon>
        <taxon>Haplorrhini</taxon>
        <taxon>Platyrrhini</taxon>
        <taxon>Cebidae</taxon>
        <taxon>Callitrichinae</taxon>
        <taxon>Saguinus</taxon>
    </lineage>
</organism>
<evidence type="ECO:0000313" key="3">
    <source>
        <dbReference type="Proteomes" id="UP001266305"/>
    </source>
</evidence>
<evidence type="ECO:0000256" key="1">
    <source>
        <dbReference type="SAM" id="MobiDB-lite"/>
    </source>
</evidence>
<feature type="compositionally biased region" description="Low complexity" evidence="1">
    <location>
        <begin position="214"/>
        <end position="223"/>
    </location>
</feature>
<proteinExistence type="predicted"/>
<dbReference type="EMBL" id="JASSZA010000016">
    <property type="protein sequence ID" value="KAK2091215.1"/>
    <property type="molecule type" value="Genomic_DNA"/>
</dbReference>
<feature type="compositionally biased region" description="Polar residues" evidence="1">
    <location>
        <begin position="171"/>
        <end position="197"/>
    </location>
</feature>
<accession>A0ABQ9U371</accession>
<name>A0ABQ9U371_SAGOE</name>
<sequence length="263" mass="27665">MRPLCLPPGPAYTPAGSLKAPGPGCSTPCNDLCDPGLSQAQGGLLVTSQMVPGDLITLANHVESMTSRSGTGLWVEELSLFSSSFSRRSAHPVFNSQGHPRETCPQLRLKESPRLSPSAKQTPTVPGLALALWRQQLGKLAHPSPSVMFDSCPSPSHTGREAPAIEGADTMSDTSSVSLEVSPGSRETSVATLSPGANSRGWDDGDTRSEHSYSESGASGSSFEELDLEGEGPLGEPQLDPETESVGTTKWPWEPSTPEKGKE</sequence>
<protein>
    <submittedName>
        <fullName evidence="2">Uncharacterized protein</fullName>
    </submittedName>
</protein>